<evidence type="ECO:0000313" key="2">
    <source>
        <dbReference type="EMBL" id="RZC29357.1"/>
    </source>
</evidence>
<protein>
    <submittedName>
        <fullName evidence="2">Uncharacterized protein</fullName>
    </submittedName>
</protein>
<dbReference type="AlphaFoldDB" id="A0A445M187"/>
<name>A0A445M187_GLYSO</name>
<dbReference type="Proteomes" id="UP000289340">
    <property type="component" value="Chromosome 1"/>
</dbReference>
<organism evidence="2 3">
    <name type="scientific">Glycine soja</name>
    <name type="common">Wild soybean</name>
    <dbReference type="NCBI Taxonomy" id="3848"/>
    <lineage>
        <taxon>Eukaryota</taxon>
        <taxon>Viridiplantae</taxon>
        <taxon>Streptophyta</taxon>
        <taxon>Embryophyta</taxon>
        <taxon>Tracheophyta</taxon>
        <taxon>Spermatophyta</taxon>
        <taxon>Magnoliopsida</taxon>
        <taxon>eudicotyledons</taxon>
        <taxon>Gunneridae</taxon>
        <taxon>Pentapetalae</taxon>
        <taxon>rosids</taxon>
        <taxon>fabids</taxon>
        <taxon>Fabales</taxon>
        <taxon>Fabaceae</taxon>
        <taxon>Papilionoideae</taxon>
        <taxon>50 kb inversion clade</taxon>
        <taxon>NPAAA clade</taxon>
        <taxon>indigoferoid/millettioid clade</taxon>
        <taxon>Phaseoleae</taxon>
        <taxon>Glycine</taxon>
        <taxon>Glycine subgen. Soja</taxon>
    </lineage>
</organism>
<feature type="non-terminal residue" evidence="2">
    <location>
        <position position="1"/>
    </location>
</feature>
<keyword evidence="3" id="KW-1185">Reference proteome</keyword>
<feature type="region of interest" description="Disordered" evidence="1">
    <location>
        <begin position="1"/>
        <end position="21"/>
    </location>
</feature>
<evidence type="ECO:0000313" key="3">
    <source>
        <dbReference type="Proteomes" id="UP000289340"/>
    </source>
</evidence>
<sequence length="73" mass="8282">IIAAPPTPKPHASNPPHRRLTSLQNISNPCLLCCHKNQKGPKYKLKRSNAKSNSDLCYEQLKKIRPESKHIEI</sequence>
<gene>
    <name evidence="2" type="ORF">D0Y65_001078</name>
</gene>
<reference evidence="2 3" key="1">
    <citation type="submission" date="2018-09" db="EMBL/GenBank/DDBJ databases">
        <title>A high-quality reference genome of wild soybean provides a powerful tool to mine soybean genomes.</title>
        <authorList>
            <person name="Xie M."/>
            <person name="Chung C.Y.L."/>
            <person name="Li M.-W."/>
            <person name="Wong F.-L."/>
            <person name="Chan T.-F."/>
            <person name="Lam H.-M."/>
        </authorList>
    </citation>
    <scope>NUCLEOTIDE SEQUENCE [LARGE SCALE GENOMIC DNA]</scope>
    <source>
        <strain evidence="3">cv. W05</strain>
        <tissue evidence="2">Hypocotyl of etiolated seedlings</tissue>
    </source>
</reference>
<accession>A0A445M187</accession>
<dbReference type="EMBL" id="QZWG01000001">
    <property type="protein sequence ID" value="RZC29357.1"/>
    <property type="molecule type" value="Genomic_DNA"/>
</dbReference>
<proteinExistence type="predicted"/>
<comment type="caution">
    <text evidence="2">The sequence shown here is derived from an EMBL/GenBank/DDBJ whole genome shotgun (WGS) entry which is preliminary data.</text>
</comment>
<evidence type="ECO:0000256" key="1">
    <source>
        <dbReference type="SAM" id="MobiDB-lite"/>
    </source>
</evidence>